<organism evidence="7 8">
    <name type="scientific">Trifolium subterraneum</name>
    <name type="common">Subterranean clover</name>
    <dbReference type="NCBI Taxonomy" id="3900"/>
    <lineage>
        <taxon>Eukaryota</taxon>
        <taxon>Viridiplantae</taxon>
        <taxon>Streptophyta</taxon>
        <taxon>Embryophyta</taxon>
        <taxon>Tracheophyta</taxon>
        <taxon>Spermatophyta</taxon>
        <taxon>Magnoliopsida</taxon>
        <taxon>eudicotyledons</taxon>
        <taxon>Gunneridae</taxon>
        <taxon>Pentapetalae</taxon>
        <taxon>rosids</taxon>
        <taxon>fabids</taxon>
        <taxon>Fabales</taxon>
        <taxon>Fabaceae</taxon>
        <taxon>Papilionoideae</taxon>
        <taxon>50 kb inversion clade</taxon>
        <taxon>NPAAA clade</taxon>
        <taxon>Hologalegina</taxon>
        <taxon>IRL clade</taxon>
        <taxon>Trifolieae</taxon>
        <taxon>Trifolium</taxon>
    </lineage>
</organism>
<name>A0A2Z6M1D9_TRISU</name>
<dbReference type="PROSITE" id="PS51925">
    <property type="entry name" value="SWIB_MDM2"/>
    <property type="match status" value="1"/>
</dbReference>
<dbReference type="GO" id="GO:0003677">
    <property type="term" value="F:DNA binding"/>
    <property type="evidence" value="ECO:0007669"/>
    <property type="project" value="InterPro"/>
</dbReference>
<dbReference type="InterPro" id="IPR011011">
    <property type="entry name" value="Znf_FYVE_PHD"/>
</dbReference>
<dbReference type="InterPro" id="IPR058668">
    <property type="entry name" value="NERD_dom"/>
</dbReference>
<dbReference type="InterPro" id="IPR004343">
    <property type="entry name" value="Plus-3_dom"/>
</dbReference>
<dbReference type="SMART" id="SM00151">
    <property type="entry name" value="SWIB"/>
    <property type="match status" value="1"/>
</dbReference>
<reference evidence="8" key="1">
    <citation type="journal article" date="2017" name="Front. Plant Sci.">
        <title>Climate Clever Clovers: New Paradigm to Reduce the Environmental Footprint of Ruminants by Breeding Low Methanogenic Forages Utilizing Haplotype Variation.</title>
        <authorList>
            <person name="Kaur P."/>
            <person name="Appels R."/>
            <person name="Bayer P.E."/>
            <person name="Keeble-Gagnere G."/>
            <person name="Wang J."/>
            <person name="Hirakawa H."/>
            <person name="Shirasawa K."/>
            <person name="Vercoe P."/>
            <person name="Stefanova K."/>
            <person name="Durmic Z."/>
            <person name="Nichols P."/>
            <person name="Revell C."/>
            <person name="Isobe S.N."/>
            <person name="Edwards D."/>
            <person name="Erskine W."/>
        </authorList>
    </citation>
    <scope>NUCLEOTIDE SEQUENCE [LARGE SCALE GENOMIC DNA]</scope>
    <source>
        <strain evidence="8">cv. Daliak</strain>
    </source>
</reference>
<dbReference type="PANTHER" id="PTHR46695:SF4">
    <property type="entry name" value="ZINC FINGER CCCH DOMAIN-CONTAINING PROTEIN 44"/>
    <property type="match status" value="1"/>
</dbReference>
<dbReference type="CDD" id="cd10567">
    <property type="entry name" value="SWIB-MDM2_like"/>
    <property type="match status" value="1"/>
</dbReference>
<dbReference type="SUPFAM" id="SSF159042">
    <property type="entry name" value="Plus3-like"/>
    <property type="match status" value="1"/>
</dbReference>
<dbReference type="OrthoDB" id="6415790at2759"/>
<dbReference type="InterPro" id="IPR036885">
    <property type="entry name" value="SWIB_MDM2_dom_sf"/>
</dbReference>
<dbReference type="Gene3D" id="3.90.70.200">
    <property type="entry name" value="Plus-3 domain"/>
    <property type="match status" value="1"/>
</dbReference>
<dbReference type="InterPro" id="IPR003121">
    <property type="entry name" value="SWIB_MDM2_domain"/>
</dbReference>
<dbReference type="Pfam" id="PF03126">
    <property type="entry name" value="Plus-3"/>
    <property type="match status" value="1"/>
</dbReference>
<evidence type="ECO:0000256" key="4">
    <source>
        <dbReference type="SAM" id="MobiDB-lite"/>
    </source>
</evidence>
<accession>A0A2Z6M1D9</accession>
<dbReference type="Pfam" id="PF02201">
    <property type="entry name" value="SWIB"/>
    <property type="match status" value="1"/>
</dbReference>
<dbReference type="Proteomes" id="UP000242715">
    <property type="component" value="Unassembled WGS sequence"/>
</dbReference>
<dbReference type="SMART" id="SM00249">
    <property type="entry name" value="PHD"/>
    <property type="match status" value="1"/>
</dbReference>
<evidence type="ECO:0000313" key="8">
    <source>
        <dbReference type="Proteomes" id="UP000242715"/>
    </source>
</evidence>
<dbReference type="Gene3D" id="1.10.245.10">
    <property type="entry name" value="SWIB/MDM2 domain"/>
    <property type="match status" value="1"/>
</dbReference>
<dbReference type="CDD" id="cd15568">
    <property type="entry name" value="PHD5_NSD"/>
    <property type="match status" value="1"/>
</dbReference>
<gene>
    <name evidence="7" type="ORF">TSUD_224760</name>
</gene>
<evidence type="ECO:0000259" key="5">
    <source>
        <dbReference type="PROSITE" id="PS51360"/>
    </source>
</evidence>
<dbReference type="InterPro" id="IPR013083">
    <property type="entry name" value="Znf_RING/FYVE/PHD"/>
</dbReference>
<dbReference type="SUPFAM" id="SSF47592">
    <property type="entry name" value="SWIB/MDM2 domain"/>
    <property type="match status" value="1"/>
</dbReference>
<dbReference type="InterPro" id="IPR036128">
    <property type="entry name" value="Plus3-like_sf"/>
</dbReference>
<keyword evidence="2" id="KW-0863">Zinc-finger</keyword>
<evidence type="ECO:0000259" key="6">
    <source>
        <dbReference type="PROSITE" id="PS51925"/>
    </source>
</evidence>
<feature type="region of interest" description="Disordered" evidence="4">
    <location>
        <begin position="52"/>
        <end position="72"/>
    </location>
</feature>
<feature type="domain" description="Plus3" evidence="5">
    <location>
        <begin position="359"/>
        <end position="492"/>
    </location>
</feature>
<protein>
    <submittedName>
        <fullName evidence="7">Uncharacterized protein</fullName>
    </submittedName>
</protein>
<keyword evidence="8" id="KW-1185">Reference proteome</keyword>
<keyword evidence="1" id="KW-0479">Metal-binding</keyword>
<dbReference type="SUPFAM" id="SSF57903">
    <property type="entry name" value="FYVE/PHD zinc finger"/>
    <property type="match status" value="1"/>
</dbReference>
<dbReference type="FunFam" id="3.90.70.200:FF:000002">
    <property type="entry name" value="Zinc finger CCCH domain-containing protein 19"/>
    <property type="match status" value="1"/>
</dbReference>
<evidence type="ECO:0000256" key="1">
    <source>
        <dbReference type="ARBA" id="ARBA00022723"/>
    </source>
</evidence>
<dbReference type="Gene3D" id="3.30.40.10">
    <property type="entry name" value="Zinc/RING finger domain, C3HC4 (zinc finger)"/>
    <property type="match status" value="1"/>
</dbReference>
<sequence length="522" mass="59069">MENPKPETPATETETKQVEVTVSDVKMTERDGGYFPPKVVLAVAAPDSDVLKKKRGRPTKGVPKIAPPPKQKKEDEDVCFICFDGGNLVLCDRRGCPKAYHAACVKRDEAFFRSKAKWNCEEIKCEVDFDDKSSWEYLFKMYWTYLKDNLSLTFDELLQAKNPLRVGAPMVQTSHELHHRKDDKGSGSENSCIDIESNNLKNKKSKGPSGGDTGVSLPDCTRWASKELLEFVSYMKNGDTSLLTQFDVQNLLLEYVKKNNLRDPQQKSQIVCDSRLVNLFGKARLGYIEMLVLLEPHFLIKDKTGAENAVGGNSDAVANGMEAIDNDNKQSILVNDKRCSTSKKADVPVPQNNHDAYATINAHNINLIYLRRSLMESLTDDIESIHEKVVGSFVRIRISSGDQKQDMYRLVQVVGTSKVAEPYKIGARTTDIKLEILNLNRKEVIPIDEISNQEFSEDECKRLRQSIKYGLSKRLTVGEILNKALTFQEIRVNDLLEAEKLRLNNLRDRASEKGHRKEYPFT</sequence>
<evidence type="ECO:0000313" key="7">
    <source>
        <dbReference type="EMBL" id="GAU26284.1"/>
    </source>
</evidence>
<keyword evidence="3" id="KW-0862">Zinc</keyword>
<dbReference type="Pfam" id="PF25980">
    <property type="entry name" value="NERD_plant"/>
    <property type="match status" value="1"/>
</dbReference>
<dbReference type="EMBL" id="DF973331">
    <property type="protein sequence ID" value="GAU26284.1"/>
    <property type="molecule type" value="Genomic_DNA"/>
</dbReference>
<dbReference type="SMART" id="SM00719">
    <property type="entry name" value="Plus3"/>
    <property type="match status" value="1"/>
</dbReference>
<dbReference type="AlphaFoldDB" id="A0A2Z6M1D9"/>
<dbReference type="PANTHER" id="PTHR46695">
    <property type="entry name" value="ZINC FINGER CCCH DOMAIN-CONTAINING PROTEIN 44-RELATED"/>
    <property type="match status" value="1"/>
</dbReference>
<dbReference type="GO" id="GO:0008270">
    <property type="term" value="F:zinc ion binding"/>
    <property type="evidence" value="ECO:0007669"/>
    <property type="project" value="UniProtKB-KW"/>
</dbReference>
<dbReference type="InterPro" id="IPR019835">
    <property type="entry name" value="SWIB_domain"/>
</dbReference>
<evidence type="ECO:0000256" key="3">
    <source>
        <dbReference type="ARBA" id="ARBA00022833"/>
    </source>
</evidence>
<dbReference type="PROSITE" id="PS51360">
    <property type="entry name" value="PLUS3"/>
    <property type="match status" value="1"/>
</dbReference>
<dbReference type="InterPro" id="IPR001965">
    <property type="entry name" value="Znf_PHD"/>
</dbReference>
<feature type="domain" description="DM2" evidence="6">
    <location>
        <begin position="217"/>
        <end position="300"/>
    </location>
</feature>
<proteinExistence type="predicted"/>
<evidence type="ECO:0000256" key="2">
    <source>
        <dbReference type="ARBA" id="ARBA00022771"/>
    </source>
</evidence>